<dbReference type="AlphaFoldDB" id="A0A1S9R824"/>
<dbReference type="Pfam" id="PF05843">
    <property type="entry name" value="Suf"/>
    <property type="match status" value="1"/>
</dbReference>
<reference evidence="12" key="1">
    <citation type="submission" date="2015-09" db="EMBL/GenBank/DDBJ databases">
        <authorList>
            <person name="Fill T.P."/>
            <person name="Baretta J.F."/>
            <person name="de Almeida L.G."/>
            <person name="Rocha M."/>
            <person name="de Souza D.H."/>
            <person name="Malavazi I."/>
            <person name="Cerdeira L.T."/>
            <person name="Hong H."/>
            <person name="Samborskyy M."/>
            <person name="de Vasconcelos A.T."/>
            <person name="Leadlay P."/>
            <person name="Rodrigues-Filho E."/>
        </authorList>
    </citation>
    <scope>NUCLEOTIDE SEQUENCE [LARGE SCALE GENOMIC DNA]</scope>
    <source>
        <strain evidence="12">LaBioMMi 136</strain>
    </source>
</reference>
<feature type="compositionally biased region" description="Polar residues" evidence="9">
    <location>
        <begin position="91"/>
        <end position="101"/>
    </location>
</feature>
<sequence>MADNESEEAFFKAQAMGSDSAVAADTDESAANNFDEEEEYDPSRTFDDQYQSSEQGPQQTEEALEDEDQQQQQQQDQDEDEDEDEPESEVTAPNPTASSDMDTGIASDAPDPAQNPSRDGSQKSTPVPPAGVSAQPQTRTIGGFDIEDDEDEGEDDNEEADYEPPAVLGVDDSDAMPMTMSENPSSGNQNHTTSPDVSSHLVQPSASGLDVANSSYSPAPVSNIDPSASGSLQWAHDPSMQNSTVPTPVPDSPSLKGRMAHDRVGILQDRVDEDPRGDLSAWLELIAEHRARNRLDSAREVYERFLKEFPMAADQWVAYATMESELNELFRLEQIFNRTLLTIPSVQLWSVYLDYVRRRNPLSTDSSGQARRTISSAYDLAIQYVGMDKDSGNIWTDYVEFIRSGPGTVGGAGWQDQQKMDLLRKAYQKAICVPTQAVNALWKEYDQFEMGLNKLTGRKFLQEQSPSYMTARSSYTELQNITRDLVRTSLPRLPPVPGSEGDVEFAHQVGIWKNWIAWEIEDPLVLKEDDPAAFKARVLYVYKQALMALRFVPEIWFEAAEFCFLNDMETDGTDMLKQGIEANPQSCLLSFKLADRLEVTSDSEQDSSKRAAKVREPYDKLLDSLYELINKARNQESQDVTRIEEAFAQQNPDAQAIQDEDDDGVPSEAKEKEAAKQAQIDAVRKAHSIQINILSKTISFAWIALMRAMRRLQGKGKPGELAGSRQVFAEARKRGRITSDVYIASALMEYHCYKDPAATKIFERGAKLFPEDENFALEYLKHLIDINDIINARAVFETTVRRLAASPENVHKAKPIFTFLHEYESRYGDLVQVINLENRMRELYPEDPSLKQFSHRYATPTFDPMTVQLILSPSQTRPRTLHHAVVPETRVSPAPYQDTSLNSPKRAFPTDDYDYDSDRPRKFARAESPLKSAQGRRLEVQKRVSQLNGQTTSSYKPQGSPAPLPRDVVHLLSIMPPASSYHIARLLPEKMVDLLRHVEIPASTDQIPLPANVRGLGAAQSSGSNQYGGKLPSKPRFRPSVSYLKLTNIKSSTGSYR</sequence>
<evidence type="ECO:0000256" key="5">
    <source>
        <dbReference type="ARBA" id="ARBA00022737"/>
    </source>
</evidence>
<dbReference type="GO" id="GO:0180010">
    <property type="term" value="P:co-transcriptional mRNA 3'-end processing, cleavage and polyadenylation pathway"/>
    <property type="evidence" value="ECO:0007669"/>
    <property type="project" value="UniProtKB-UniRule"/>
</dbReference>
<name>A0A1S9R824_PENBI</name>
<dbReference type="SUPFAM" id="SSF48452">
    <property type="entry name" value="TPR-like"/>
    <property type="match status" value="2"/>
</dbReference>
<keyword evidence="4 8" id="KW-0507">mRNA processing</keyword>
<feature type="region of interest" description="Disordered" evidence="9">
    <location>
        <begin position="1018"/>
        <end position="1038"/>
    </location>
</feature>
<organism evidence="11 12">
    <name type="scientific">Penicillium brasilianum</name>
    <dbReference type="NCBI Taxonomy" id="104259"/>
    <lineage>
        <taxon>Eukaryota</taxon>
        <taxon>Fungi</taxon>
        <taxon>Dikarya</taxon>
        <taxon>Ascomycota</taxon>
        <taxon>Pezizomycotina</taxon>
        <taxon>Eurotiomycetes</taxon>
        <taxon>Eurotiomycetidae</taxon>
        <taxon>Eurotiales</taxon>
        <taxon>Aspergillaceae</taxon>
        <taxon>Penicillium</taxon>
    </lineage>
</organism>
<feature type="domain" description="Suppressor of forked" evidence="10">
    <location>
        <begin position="262"/>
        <end position="867"/>
    </location>
</feature>
<evidence type="ECO:0000256" key="8">
    <source>
        <dbReference type="RuleBase" id="RU369035"/>
    </source>
</evidence>
<feature type="compositionally biased region" description="Acidic residues" evidence="9">
    <location>
        <begin position="76"/>
        <end position="88"/>
    </location>
</feature>
<dbReference type="InterPro" id="IPR045243">
    <property type="entry name" value="Rna14-like"/>
</dbReference>
<comment type="function">
    <text evidence="1 8">Component of the cleavage factor IA (CFIA) complex, which is involved in the endonucleolytic cleavage during polyadenylation-dependent pre-mRNA 3'-end formation.</text>
</comment>
<feature type="region of interest" description="Disordered" evidence="9">
    <location>
        <begin position="649"/>
        <end position="672"/>
    </location>
</feature>
<keyword evidence="5" id="KW-0677">Repeat</keyword>
<keyword evidence="3 8" id="KW-0963">Cytoplasm</keyword>
<evidence type="ECO:0000256" key="7">
    <source>
        <dbReference type="ARBA" id="ARBA00026188"/>
    </source>
</evidence>
<feature type="region of interest" description="Disordered" evidence="9">
    <location>
        <begin position="889"/>
        <end position="962"/>
    </location>
</feature>
<gene>
    <name evidence="11" type="primary">rna14</name>
    <name evidence="11" type="ORF">PEBR_42023</name>
</gene>
<dbReference type="Proteomes" id="UP000190744">
    <property type="component" value="Unassembled WGS sequence"/>
</dbReference>
<dbReference type="PANTHER" id="PTHR19980">
    <property type="entry name" value="RNA CLEAVAGE STIMULATION FACTOR"/>
    <property type="match status" value="1"/>
</dbReference>
<evidence type="ECO:0000313" key="12">
    <source>
        <dbReference type="Proteomes" id="UP000190744"/>
    </source>
</evidence>
<dbReference type="PANTHER" id="PTHR19980:SF0">
    <property type="entry name" value="CLEAVAGE STIMULATION FACTOR SUBUNIT 3"/>
    <property type="match status" value="1"/>
</dbReference>
<feature type="compositionally biased region" description="Polar residues" evidence="9">
    <location>
        <begin position="180"/>
        <end position="217"/>
    </location>
</feature>
<evidence type="ECO:0000259" key="10">
    <source>
        <dbReference type="Pfam" id="PF05843"/>
    </source>
</evidence>
<feature type="compositionally biased region" description="Basic and acidic residues" evidence="9">
    <location>
        <begin position="916"/>
        <end position="925"/>
    </location>
</feature>
<proteinExistence type="predicted"/>
<dbReference type="InterPro" id="IPR011990">
    <property type="entry name" value="TPR-like_helical_dom_sf"/>
</dbReference>
<keyword evidence="6 8" id="KW-0539">Nucleus</keyword>
<evidence type="ECO:0000313" key="11">
    <source>
        <dbReference type="EMBL" id="OOQ81679.1"/>
    </source>
</evidence>
<accession>A0A1S9R824</accession>
<feature type="compositionally biased region" description="Polar residues" evidence="9">
    <location>
        <begin position="943"/>
        <end position="957"/>
    </location>
</feature>
<feature type="compositionally biased region" description="Polar residues" evidence="9">
    <location>
        <begin position="114"/>
        <end position="125"/>
    </location>
</feature>
<protein>
    <recommendedName>
        <fullName evidence="7 8">mRNA 3'-end-processing protein RNA14</fullName>
    </recommendedName>
</protein>
<comment type="caution">
    <text evidence="11">The sequence shown here is derived from an EMBL/GenBank/DDBJ whole genome shotgun (WGS) entry which is preliminary data.</text>
</comment>
<dbReference type="GO" id="GO:0005737">
    <property type="term" value="C:cytoplasm"/>
    <property type="evidence" value="ECO:0007669"/>
    <property type="project" value="UniProtKB-SubCell"/>
</dbReference>
<evidence type="ECO:0000256" key="4">
    <source>
        <dbReference type="ARBA" id="ARBA00022664"/>
    </source>
</evidence>
<dbReference type="FunFam" id="1.25.40.1040:FF:000006">
    <property type="entry name" value="CFIA complex component Rna14, putative"/>
    <property type="match status" value="1"/>
</dbReference>
<evidence type="ECO:0000256" key="2">
    <source>
        <dbReference type="ARBA" id="ARBA00004496"/>
    </source>
</evidence>
<dbReference type="InterPro" id="IPR008847">
    <property type="entry name" value="Suf"/>
</dbReference>
<feature type="compositionally biased region" description="Polar residues" evidence="9">
    <location>
        <begin position="48"/>
        <end position="57"/>
    </location>
</feature>
<dbReference type="EMBL" id="LJBN01000239">
    <property type="protein sequence ID" value="OOQ81679.1"/>
    <property type="molecule type" value="Genomic_DNA"/>
</dbReference>
<dbReference type="Gene3D" id="1.25.40.1040">
    <property type="match status" value="1"/>
</dbReference>
<evidence type="ECO:0000256" key="1">
    <source>
        <dbReference type="ARBA" id="ARBA00002863"/>
    </source>
</evidence>
<evidence type="ECO:0000256" key="9">
    <source>
        <dbReference type="SAM" id="MobiDB-lite"/>
    </source>
</evidence>
<dbReference type="GO" id="GO:0005634">
    <property type="term" value="C:nucleus"/>
    <property type="evidence" value="ECO:0007669"/>
    <property type="project" value="UniProtKB-SubCell"/>
</dbReference>
<dbReference type="InterPro" id="IPR003107">
    <property type="entry name" value="HAT"/>
</dbReference>
<evidence type="ECO:0000256" key="3">
    <source>
        <dbReference type="ARBA" id="ARBA00022490"/>
    </source>
</evidence>
<comment type="subcellular location">
    <subcellularLocation>
        <location evidence="2 8">Cytoplasm</location>
    </subcellularLocation>
    <subcellularLocation>
        <location evidence="8">Nucleus</location>
    </subcellularLocation>
    <text evidence="8">Nucleus and/or cytoplasm.</text>
</comment>
<feature type="compositionally biased region" description="Acidic residues" evidence="9">
    <location>
        <begin position="145"/>
        <end position="162"/>
    </location>
</feature>
<dbReference type="GO" id="GO:0003729">
    <property type="term" value="F:mRNA binding"/>
    <property type="evidence" value="ECO:0007669"/>
    <property type="project" value="TreeGrafter"/>
</dbReference>
<feature type="region of interest" description="Disordered" evidence="9">
    <location>
        <begin position="1"/>
        <end position="255"/>
    </location>
</feature>
<dbReference type="SMART" id="SM00386">
    <property type="entry name" value="HAT"/>
    <property type="match status" value="7"/>
</dbReference>
<evidence type="ECO:0000256" key="6">
    <source>
        <dbReference type="ARBA" id="ARBA00023242"/>
    </source>
</evidence>